<protein>
    <recommendedName>
        <fullName evidence="4">Transmembrane protein</fullName>
    </recommendedName>
</protein>
<keyword evidence="1" id="KW-1133">Transmembrane helix</keyword>
<keyword evidence="1" id="KW-0472">Membrane</keyword>
<evidence type="ECO:0008006" key="4">
    <source>
        <dbReference type="Google" id="ProtNLM"/>
    </source>
</evidence>
<proteinExistence type="predicted"/>
<dbReference type="EMBL" id="CAJMWW010000024">
    <property type="protein sequence ID" value="CAE6402434.1"/>
    <property type="molecule type" value="Genomic_DNA"/>
</dbReference>
<keyword evidence="1" id="KW-0812">Transmembrane</keyword>
<gene>
    <name evidence="2" type="ORF">RDB_LOCUS9646</name>
</gene>
<dbReference type="Proteomes" id="UP000663841">
    <property type="component" value="Unassembled WGS sequence"/>
</dbReference>
<organism evidence="2 3">
    <name type="scientific">Rhizoctonia solani</name>
    <dbReference type="NCBI Taxonomy" id="456999"/>
    <lineage>
        <taxon>Eukaryota</taxon>
        <taxon>Fungi</taxon>
        <taxon>Dikarya</taxon>
        <taxon>Basidiomycota</taxon>
        <taxon>Agaricomycotina</taxon>
        <taxon>Agaricomycetes</taxon>
        <taxon>Cantharellales</taxon>
        <taxon>Ceratobasidiaceae</taxon>
        <taxon>Rhizoctonia</taxon>
    </lineage>
</organism>
<dbReference type="AlphaFoldDB" id="A0A8H2WRS0"/>
<evidence type="ECO:0000256" key="1">
    <source>
        <dbReference type="SAM" id="Phobius"/>
    </source>
</evidence>
<evidence type="ECO:0000313" key="3">
    <source>
        <dbReference type="Proteomes" id="UP000663841"/>
    </source>
</evidence>
<comment type="caution">
    <text evidence="2">The sequence shown here is derived from an EMBL/GenBank/DDBJ whole genome shotgun (WGS) entry which is preliminary data.</text>
</comment>
<name>A0A8H2WRS0_9AGAM</name>
<reference evidence="2" key="1">
    <citation type="submission" date="2021-01" db="EMBL/GenBank/DDBJ databases">
        <authorList>
            <person name="Kaushik A."/>
        </authorList>
    </citation>
    <scope>NUCLEOTIDE SEQUENCE</scope>
    <source>
        <strain evidence="2">AG3-T5</strain>
    </source>
</reference>
<accession>A0A8H2WRS0</accession>
<evidence type="ECO:0000313" key="2">
    <source>
        <dbReference type="EMBL" id="CAE6402434.1"/>
    </source>
</evidence>
<sequence>MLQNFTLDDASPLIRYDASWSDGYNSTADSQMPRYQGRSFYVTHTNGATANITFRGTDIYLYGAKRNNHGYYSVMVDNEPSVPMSGRPAAGTDELFQTLLFARQGLTNGDHTLVLTNEIEDQEKVWLDVDYIVITREVETPVVPSVIATHEEFTYSSLWSTQSGMTGYRNSTTHRTNTPGETATLKFHGSELFLYGGVGPDFGTFKVQVDSQEPVVLNATRGFTHPPVTLFTTSGLDDGQHTLTITNLEGGKSLTIDYAEYTPASGPSRSNAGLIGGVLGGVLGALVVLALLGWFFIRRRKQARNNAMNEPLPPITTSPQWNNHAQLTPYVENPSQPPVGYVGYGSEALGTHTPTARKTDMVVSPLATIRSDESTYESTLQQHGLSSLGSPTDIASIHEVDAGALTLPPMYDQVFSTPPPPRNPAPTQT</sequence>
<dbReference type="Gene3D" id="2.60.120.260">
    <property type="entry name" value="Galactose-binding domain-like"/>
    <property type="match status" value="2"/>
</dbReference>
<feature type="transmembrane region" description="Helical" evidence="1">
    <location>
        <begin position="274"/>
        <end position="297"/>
    </location>
</feature>